<feature type="region of interest" description="Disordered" evidence="1">
    <location>
        <begin position="1"/>
        <end position="54"/>
    </location>
</feature>
<name>A0AAW1CQI6_9HEMI</name>
<organism evidence="2 3">
    <name type="scientific">Rhynocoris fuscipes</name>
    <dbReference type="NCBI Taxonomy" id="488301"/>
    <lineage>
        <taxon>Eukaryota</taxon>
        <taxon>Metazoa</taxon>
        <taxon>Ecdysozoa</taxon>
        <taxon>Arthropoda</taxon>
        <taxon>Hexapoda</taxon>
        <taxon>Insecta</taxon>
        <taxon>Pterygota</taxon>
        <taxon>Neoptera</taxon>
        <taxon>Paraneoptera</taxon>
        <taxon>Hemiptera</taxon>
        <taxon>Heteroptera</taxon>
        <taxon>Panheteroptera</taxon>
        <taxon>Cimicomorpha</taxon>
        <taxon>Reduviidae</taxon>
        <taxon>Harpactorinae</taxon>
        <taxon>Harpactorini</taxon>
        <taxon>Rhynocoris</taxon>
    </lineage>
</organism>
<protein>
    <submittedName>
        <fullName evidence="2">Uncharacterized protein</fullName>
    </submittedName>
</protein>
<evidence type="ECO:0000256" key="1">
    <source>
        <dbReference type="SAM" id="MobiDB-lite"/>
    </source>
</evidence>
<evidence type="ECO:0000313" key="2">
    <source>
        <dbReference type="EMBL" id="KAK9499973.1"/>
    </source>
</evidence>
<accession>A0AAW1CQI6</accession>
<sequence length="173" mass="20102">MDSKVEKDRNEESESQISRYVVSSQTEDSNNNITNDNIDNDADNVNPTEHNDQIDNQHNVNIENQTGGSVFIICQNDSSTISTSSRPLLVNIGQNQVFRGIHCNRLCLQSRTNHTTASNTRRSSTSVRRSNRRVRRTIWQRRRVNQTLRNRPEQTDFQATCRWKYQILGFFSR</sequence>
<feature type="compositionally biased region" description="Polar residues" evidence="1">
    <location>
        <begin position="15"/>
        <end position="27"/>
    </location>
</feature>
<feature type="region of interest" description="Disordered" evidence="1">
    <location>
        <begin position="113"/>
        <end position="132"/>
    </location>
</feature>
<evidence type="ECO:0000313" key="3">
    <source>
        <dbReference type="Proteomes" id="UP001461498"/>
    </source>
</evidence>
<keyword evidence="3" id="KW-1185">Reference proteome</keyword>
<comment type="caution">
    <text evidence="2">The sequence shown here is derived from an EMBL/GenBank/DDBJ whole genome shotgun (WGS) entry which is preliminary data.</text>
</comment>
<dbReference type="EMBL" id="JAPXFL010000011">
    <property type="protein sequence ID" value="KAK9499973.1"/>
    <property type="molecule type" value="Genomic_DNA"/>
</dbReference>
<feature type="compositionally biased region" description="Low complexity" evidence="1">
    <location>
        <begin position="28"/>
        <end position="37"/>
    </location>
</feature>
<dbReference type="AlphaFoldDB" id="A0AAW1CQI6"/>
<feature type="compositionally biased region" description="Low complexity" evidence="1">
    <location>
        <begin position="113"/>
        <end position="128"/>
    </location>
</feature>
<feature type="compositionally biased region" description="Basic and acidic residues" evidence="1">
    <location>
        <begin position="1"/>
        <end position="12"/>
    </location>
</feature>
<reference evidence="2 3" key="1">
    <citation type="submission" date="2022-12" db="EMBL/GenBank/DDBJ databases">
        <title>Chromosome-level genome assembly of true bugs.</title>
        <authorList>
            <person name="Ma L."/>
            <person name="Li H."/>
        </authorList>
    </citation>
    <scope>NUCLEOTIDE SEQUENCE [LARGE SCALE GENOMIC DNA]</scope>
    <source>
        <strain evidence="2">Lab_2022b</strain>
    </source>
</reference>
<proteinExistence type="predicted"/>
<dbReference type="Proteomes" id="UP001461498">
    <property type="component" value="Unassembled WGS sequence"/>
</dbReference>
<gene>
    <name evidence="2" type="ORF">O3M35_002900</name>
</gene>